<comment type="subcellular location">
    <subcellularLocation>
        <location evidence="1">Cell membrane</location>
        <topology evidence="1">Multi-pass membrane protein</topology>
    </subcellularLocation>
</comment>
<keyword evidence="9" id="KW-0406">Ion transport</keyword>
<evidence type="ECO:0000256" key="7">
    <source>
        <dbReference type="ARBA" id="ARBA00022989"/>
    </source>
</evidence>
<evidence type="ECO:0000256" key="14">
    <source>
        <dbReference type="SAM" id="Phobius"/>
    </source>
</evidence>
<feature type="transmembrane region" description="Helical" evidence="14">
    <location>
        <begin position="305"/>
        <end position="328"/>
    </location>
</feature>
<proteinExistence type="inferred from homology"/>
<feature type="transmembrane region" description="Helical" evidence="14">
    <location>
        <begin position="355"/>
        <end position="374"/>
    </location>
</feature>
<gene>
    <name evidence="15" type="ORF">ACFSCZ_09780</name>
</gene>
<dbReference type="Gene3D" id="1.20.1730.10">
    <property type="entry name" value="Sodium/glucose cotransporter"/>
    <property type="match status" value="1"/>
</dbReference>
<evidence type="ECO:0000256" key="1">
    <source>
        <dbReference type="ARBA" id="ARBA00004651"/>
    </source>
</evidence>
<comment type="similarity">
    <text evidence="2 13">Belongs to the sodium:solute symporter (SSF) (TC 2.A.21) family.</text>
</comment>
<organism evidence="15 16">
    <name type="scientific">Siminovitchia sediminis</name>
    <dbReference type="NCBI Taxonomy" id="1274353"/>
    <lineage>
        <taxon>Bacteria</taxon>
        <taxon>Bacillati</taxon>
        <taxon>Bacillota</taxon>
        <taxon>Bacilli</taxon>
        <taxon>Bacillales</taxon>
        <taxon>Bacillaceae</taxon>
        <taxon>Siminovitchia</taxon>
    </lineage>
</organism>
<accession>A0ABW4KLF2</accession>
<feature type="transmembrane region" description="Helical" evidence="14">
    <location>
        <begin position="222"/>
        <end position="240"/>
    </location>
</feature>
<feature type="transmembrane region" description="Helical" evidence="14">
    <location>
        <begin position="433"/>
        <end position="451"/>
    </location>
</feature>
<evidence type="ECO:0000256" key="5">
    <source>
        <dbReference type="ARBA" id="ARBA00022692"/>
    </source>
</evidence>
<keyword evidence="8" id="KW-0915">Sodium</keyword>
<keyword evidence="7 14" id="KW-1133">Transmembrane helix</keyword>
<feature type="transmembrane region" description="Helical" evidence="14">
    <location>
        <begin position="409"/>
        <end position="427"/>
    </location>
</feature>
<dbReference type="PANTHER" id="PTHR48086">
    <property type="entry name" value="SODIUM/PROLINE SYMPORTER-RELATED"/>
    <property type="match status" value="1"/>
</dbReference>
<evidence type="ECO:0000256" key="9">
    <source>
        <dbReference type="ARBA" id="ARBA00023065"/>
    </source>
</evidence>
<dbReference type="PANTHER" id="PTHR48086:SF3">
    <property type="entry name" value="SODIUM_PROLINE SYMPORTER"/>
    <property type="match status" value="1"/>
</dbReference>
<evidence type="ECO:0000256" key="8">
    <source>
        <dbReference type="ARBA" id="ARBA00023053"/>
    </source>
</evidence>
<dbReference type="CDD" id="cd10322">
    <property type="entry name" value="SLC5sbd"/>
    <property type="match status" value="1"/>
</dbReference>
<dbReference type="EMBL" id="JBHUEO010000025">
    <property type="protein sequence ID" value="MFD1707020.1"/>
    <property type="molecule type" value="Genomic_DNA"/>
</dbReference>
<keyword evidence="6" id="KW-0769">Symport</keyword>
<feature type="transmembrane region" description="Helical" evidence="14">
    <location>
        <begin position="6"/>
        <end position="24"/>
    </location>
</feature>
<feature type="transmembrane region" description="Helical" evidence="14">
    <location>
        <begin position="183"/>
        <end position="202"/>
    </location>
</feature>
<dbReference type="RefSeq" id="WP_380773745.1">
    <property type="nucleotide sequence ID" value="NZ_JBHUEO010000025.1"/>
</dbReference>
<evidence type="ECO:0000256" key="11">
    <source>
        <dbReference type="ARBA" id="ARBA00023201"/>
    </source>
</evidence>
<evidence type="ECO:0000256" key="2">
    <source>
        <dbReference type="ARBA" id="ARBA00006434"/>
    </source>
</evidence>
<dbReference type="InterPro" id="IPR001734">
    <property type="entry name" value="Na/solute_symporter"/>
</dbReference>
<keyword evidence="4" id="KW-1003">Cell membrane</keyword>
<evidence type="ECO:0000256" key="13">
    <source>
        <dbReference type="RuleBase" id="RU362091"/>
    </source>
</evidence>
<feature type="transmembrane region" description="Helical" evidence="14">
    <location>
        <begin position="124"/>
        <end position="147"/>
    </location>
</feature>
<sequence>MGWYLSYFAIYFVCMFAAGIYYFFKVKTYNDYLIGGWSVGFWPIVGTIVSTWCGAAVFIGWVGMGFTVGLSGFFKFALPGIFFSILLIFLFASPLRRQKLYTLADLFGERFGGKSGIVPSILSAFIYSVPTLALQIVGMSTVFTIALGMDMEVGIFLSFALILGFTILGGLPAAIITDAYQSFVLLAGIVILFGAAVLYGGGITNVITLTPPELLSPLGPDGLSEVLLFALSVGPFYMVWQSTWQRIFASENEKTAKKAGITGFAIAGAISVLPYSIGVIARQFAPADMDPDLLFSYVTVELLHPMIGGIVLVGLLAALMTGADSFILQGSSNLTRDLYYRLYNPNASEKQLMAAARWSVVIISVLGLFVAYALTDIVTLYQWALRLSATVMLFPFLAVMFWKRATKKGVVWSMLLAAAATLAWPYLGISLDHTIFGFLVSIISLVVISLMTGHDKEEQVRAVYWEDLDSAEREGQGEMDDGKKIPL</sequence>
<keyword evidence="3" id="KW-0813">Transport</keyword>
<feature type="transmembrane region" description="Helical" evidence="14">
    <location>
        <begin position="153"/>
        <end position="176"/>
    </location>
</feature>
<keyword evidence="11" id="KW-0739">Sodium transport</keyword>
<dbReference type="Proteomes" id="UP001597301">
    <property type="component" value="Unassembled WGS sequence"/>
</dbReference>
<feature type="transmembrane region" description="Helical" evidence="14">
    <location>
        <begin position="36"/>
        <end position="61"/>
    </location>
</feature>
<keyword evidence="16" id="KW-1185">Reference proteome</keyword>
<dbReference type="InterPro" id="IPR038377">
    <property type="entry name" value="Na/Glc_symporter_sf"/>
</dbReference>
<dbReference type="InterPro" id="IPR050277">
    <property type="entry name" value="Sodium:Solute_Symporter"/>
</dbReference>
<evidence type="ECO:0000256" key="12">
    <source>
        <dbReference type="ARBA" id="ARBA00033708"/>
    </source>
</evidence>
<evidence type="ECO:0000256" key="3">
    <source>
        <dbReference type="ARBA" id="ARBA00022448"/>
    </source>
</evidence>
<keyword evidence="10 14" id="KW-0472">Membrane</keyword>
<evidence type="ECO:0000313" key="15">
    <source>
        <dbReference type="EMBL" id="MFD1707020.1"/>
    </source>
</evidence>
<keyword evidence="5 14" id="KW-0812">Transmembrane</keyword>
<dbReference type="Pfam" id="PF00474">
    <property type="entry name" value="SSF"/>
    <property type="match status" value="1"/>
</dbReference>
<dbReference type="PROSITE" id="PS50283">
    <property type="entry name" value="NA_SOLUT_SYMP_3"/>
    <property type="match status" value="1"/>
</dbReference>
<protein>
    <submittedName>
        <fullName evidence="15">Sodium:solute symporter</fullName>
    </submittedName>
</protein>
<reference evidence="16" key="1">
    <citation type="journal article" date="2019" name="Int. J. Syst. Evol. Microbiol.">
        <title>The Global Catalogue of Microorganisms (GCM) 10K type strain sequencing project: providing services to taxonomists for standard genome sequencing and annotation.</title>
        <authorList>
            <consortium name="The Broad Institute Genomics Platform"/>
            <consortium name="The Broad Institute Genome Sequencing Center for Infectious Disease"/>
            <person name="Wu L."/>
            <person name="Ma J."/>
        </authorList>
    </citation>
    <scope>NUCLEOTIDE SEQUENCE [LARGE SCALE GENOMIC DNA]</scope>
    <source>
        <strain evidence="16">CGMCC 1.12295</strain>
    </source>
</reference>
<feature type="transmembrane region" description="Helical" evidence="14">
    <location>
        <begin position="261"/>
        <end position="285"/>
    </location>
</feature>
<evidence type="ECO:0000256" key="10">
    <source>
        <dbReference type="ARBA" id="ARBA00023136"/>
    </source>
</evidence>
<comment type="catalytic activity">
    <reaction evidence="12">
        <text>L-proline(in) + Na(+)(in) = L-proline(out) + Na(+)(out)</text>
        <dbReference type="Rhea" id="RHEA:28967"/>
        <dbReference type="ChEBI" id="CHEBI:29101"/>
        <dbReference type="ChEBI" id="CHEBI:60039"/>
    </reaction>
</comment>
<feature type="transmembrane region" description="Helical" evidence="14">
    <location>
        <begin position="73"/>
        <end position="92"/>
    </location>
</feature>
<name>A0ABW4KLF2_9BACI</name>
<feature type="transmembrane region" description="Helical" evidence="14">
    <location>
        <begin position="380"/>
        <end position="402"/>
    </location>
</feature>
<evidence type="ECO:0000256" key="6">
    <source>
        <dbReference type="ARBA" id="ARBA00022847"/>
    </source>
</evidence>
<comment type="caution">
    <text evidence="15">The sequence shown here is derived from an EMBL/GenBank/DDBJ whole genome shotgun (WGS) entry which is preliminary data.</text>
</comment>
<evidence type="ECO:0000313" key="16">
    <source>
        <dbReference type="Proteomes" id="UP001597301"/>
    </source>
</evidence>
<evidence type="ECO:0000256" key="4">
    <source>
        <dbReference type="ARBA" id="ARBA00022475"/>
    </source>
</evidence>